<dbReference type="InterPro" id="IPR000618">
    <property type="entry name" value="Insect_cuticle"/>
</dbReference>
<evidence type="ECO:0000313" key="6">
    <source>
        <dbReference type="EMBL" id="CAF4848831.1"/>
    </source>
</evidence>
<feature type="compositionally biased region" description="Gly residues" evidence="4">
    <location>
        <begin position="88"/>
        <end position="98"/>
    </location>
</feature>
<keyword evidence="1 3" id="KW-0193">Cuticle</keyword>
<protein>
    <recommendedName>
        <fullName evidence="8">Pro-resilin</fullName>
    </recommendedName>
</protein>
<feature type="compositionally biased region" description="Low complexity" evidence="4">
    <location>
        <begin position="172"/>
        <end position="192"/>
    </location>
</feature>
<feature type="region of interest" description="Disordered" evidence="4">
    <location>
        <begin position="304"/>
        <end position="392"/>
    </location>
</feature>
<dbReference type="Proteomes" id="UP000663880">
    <property type="component" value="Unassembled WGS sequence"/>
</dbReference>
<dbReference type="OrthoDB" id="6425109at2759"/>
<feature type="compositionally biased region" description="Polar residues" evidence="4">
    <location>
        <begin position="29"/>
        <end position="40"/>
    </location>
</feature>
<dbReference type="PROSITE" id="PS00233">
    <property type="entry name" value="CHIT_BIND_RR_1"/>
    <property type="match status" value="1"/>
</dbReference>
<feature type="compositionally biased region" description="Polar residues" evidence="4">
    <location>
        <begin position="123"/>
        <end position="132"/>
    </location>
</feature>
<sequence>MILWAICLTALVWTTTKCEPPVNSYLPPSGSNSRPSSQYGTPALNGQRGQGQLQSQRFQNQPADSFNTPGSGQSLTSEYGAPSQGSGFPRGGQRGLGQGNIPSSQYGSPNGFDGQSSFGSGSNRPQTSYGTPNQGGNNQFGGRNAQRPDAAYGTPASGFQPSGDFGSGGFSGSSSRPGSRGRQPQRGSPSSSYGTPDFGNNLDGSSQNYRGSGVDGSNEPAKYQFSYEVDDAETGTKFGHSEQRDGDVAIGEYNVVLPDGRKQIVEYEADQDGYKPQIRYEGDASGSGSGFGSGVGFGGGLGVGQGGSQGYPGGGAGANAFAGADAGYPRGPGSQGISGGFGQNAPGGQGGNVPGAGYPGRGQSLRGPGFGSGGDDEGYPSGGPNGPRGSGY</sequence>
<feature type="signal peptide" evidence="5">
    <location>
        <begin position="1"/>
        <end position="18"/>
    </location>
</feature>
<evidence type="ECO:0000256" key="3">
    <source>
        <dbReference type="PROSITE-ProRule" id="PRU00497"/>
    </source>
</evidence>
<evidence type="ECO:0000256" key="2">
    <source>
        <dbReference type="ARBA" id="ARBA00022729"/>
    </source>
</evidence>
<feature type="compositionally biased region" description="Polar residues" evidence="4">
    <location>
        <begin position="62"/>
        <end position="77"/>
    </location>
</feature>
<dbReference type="AlphaFoldDB" id="A0A821RZU3"/>
<accession>A0A821RZU3</accession>
<dbReference type="GO" id="GO:0042302">
    <property type="term" value="F:structural constituent of cuticle"/>
    <property type="evidence" value="ECO:0007669"/>
    <property type="project" value="UniProtKB-UniRule"/>
</dbReference>
<feature type="compositionally biased region" description="Low complexity" evidence="4">
    <location>
        <begin position="44"/>
        <end position="61"/>
    </location>
</feature>
<evidence type="ECO:0000256" key="4">
    <source>
        <dbReference type="SAM" id="MobiDB-lite"/>
    </source>
</evidence>
<dbReference type="GO" id="GO:0031012">
    <property type="term" value="C:extracellular matrix"/>
    <property type="evidence" value="ECO:0007669"/>
    <property type="project" value="TreeGrafter"/>
</dbReference>
<feature type="compositionally biased region" description="Low complexity" evidence="4">
    <location>
        <begin position="134"/>
        <end position="145"/>
    </location>
</feature>
<dbReference type="PANTHER" id="PTHR12236:SF98">
    <property type="entry name" value="CUTICULAR PROTEIN 56F"/>
    <property type="match status" value="1"/>
</dbReference>
<feature type="compositionally biased region" description="Low complexity" evidence="4">
    <location>
        <begin position="111"/>
        <end position="122"/>
    </location>
</feature>
<keyword evidence="2 5" id="KW-0732">Signal</keyword>
<feature type="compositionally biased region" description="Gly residues" evidence="4">
    <location>
        <begin position="380"/>
        <end position="392"/>
    </location>
</feature>
<dbReference type="Pfam" id="PF00379">
    <property type="entry name" value="Chitin_bind_4"/>
    <property type="match status" value="1"/>
</dbReference>
<keyword evidence="7" id="KW-1185">Reference proteome</keyword>
<evidence type="ECO:0008006" key="8">
    <source>
        <dbReference type="Google" id="ProtNLM"/>
    </source>
</evidence>
<organism evidence="6 7">
    <name type="scientific">Pieris macdunnoughi</name>
    <dbReference type="NCBI Taxonomy" id="345717"/>
    <lineage>
        <taxon>Eukaryota</taxon>
        <taxon>Metazoa</taxon>
        <taxon>Ecdysozoa</taxon>
        <taxon>Arthropoda</taxon>
        <taxon>Hexapoda</taxon>
        <taxon>Insecta</taxon>
        <taxon>Pterygota</taxon>
        <taxon>Neoptera</taxon>
        <taxon>Endopterygota</taxon>
        <taxon>Lepidoptera</taxon>
        <taxon>Glossata</taxon>
        <taxon>Ditrysia</taxon>
        <taxon>Papilionoidea</taxon>
        <taxon>Pieridae</taxon>
        <taxon>Pierinae</taxon>
        <taxon>Pieris</taxon>
    </lineage>
</organism>
<feature type="compositionally biased region" description="Gly residues" evidence="4">
    <location>
        <begin position="304"/>
        <end position="317"/>
    </location>
</feature>
<evidence type="ECO:0000256" key="5">
    <source>
        <dbReference type="SAM" id="SignalP"/>
    </source>
</evidence>
<feature type="region of interest" description="Disordered" evidence="4">
    <location>
        <begin position="19"/>
        <end position="226"/>
    </location>
</feature>
<comment type="caution">
    <text evidence="6">The sequence shown here is derived from an EMBL/GenBank/DDBJ whole genome shotgun (WGS) entry which is preliminary data.</text>
</comment>
<gene>
    <name evidence="6" type="ORF">PMACD_LOCUS6873</name>
</gene>
<feature type="compositionally biased region" description="Gly residues" evidence="4">
    <location>
        <begin position="333"/>
        <end position="360"/>
    </location>
</feature>
<evidence type="ECO:0000256" key="1">
    <source>
        <dbReference type="ARBA" id="ARBA00022460"/>
    </source>
</evidence>
<dbReference type="EMBL" id="CAJOBZ010000015">
    <property type="protein sequence ID" value="CAF4848831.1"/>
    <property type="molecule type" value="Genomic_DNA"/>
</dbReference>
<evidence type="ECO:0000313" key="7">
    <source>
        <dbReference type="Proteomes" id="UP000663880"/>
    </source>
</evidence>
<dbReference type="PROSITE" id="PS51155">
    <property type="entry name" value="CHIT_BIND_RR_2"/>
    <property type="match status" value="1"/>
</dbReference>
<dbReference type="GO" id="GO:0005615">
    <property type="term" value="C:extracellular space"/>
    <property type="evidence" value="ECO:0007669"/>
    <property type="project" value="TreeGrafter"/>
</dbReference>
<dbReference type="InterPro" id="IPR051217">
    <property type="entry name" value="Insect_Cuticle_Struc_Prot"/>
</dbReference>
<dbReference type="PRINTS" id="PR00947">
    <property type="entry name" value="CUTICLE"/>
</dbReference>
<feature type="compositionally biased region" description="Low complexity" evidence="4">
    <location>
        <begin position="318"/>
        <end position="332"/>
    </location>
</feature>
<proteinExistence type="predicted"/>
<reference evidence="6" key="1">
    <citation type="submission" date="2021-02" db="EMBL/GenBank/DDBJ databases">
        <authorList>
            <person name="Steward A R."/>
        </authorList>
    </citation>
    <scope>NUCLEOTIDE SEQUENCE</scope>
</reference>
<name>A0A821RZU3_9NEOP</name>
<dbReference type="InterPro" id="IPR031311">
    <property type="entry name" value="CHIT_BIND_RR_consensus"/>
</dbReference>
<feature type="chain" id="PRO_5033003852" description="Pro-resilin" evidence="5">
    <location>
        <begin position="19"/>
        <end position="392"/>
    </location>
</feature>
<dbReference type="PANTHER" id="PTHR12236">
    <property type="entry name" value="STRUCTURAL CONTITUENT OF CUTICLE"/>
    <property type="match status" value="1"/>
</dbReference>